<evidence type="ECO:0000313" key="3">
    <source>
        <dbReference type="Proteomes" id="UP001172083"/>
    </source>
</evidence>
<protein>
    <submittedName>
        <fullName evidence="2">Sulfatase</fullName>
    </submittedName>
</protein>
<dbReference type="CDD" id="cd16027">
    <property type="entry name" value="SGSH"/>
    <property type="match status" value="1"/>
</dbReference>
<comment type="caution">
    <text evidence="2">The sequence shown here is derived from an EMBL/GenBank/DDBJ whole genome shotgun (WGS) entry which is preliminary data.</text>
</comment>
<organism evidence="2 3">
    <name type="scientific">Agaribacillus aureus</name>
    <dbReference type="NCBI Taxonomy" id="3051825"/>
    <lineage>
        <taxon>Bacteria</taxon>
        <taxon>Pseudomonadati</taxon>
        <taxon>Bacteroidota</taxon>
        <taxon>Cytophagia</taxon>
        <taxon>Cytophagales</taxon>
        <taxon>Splendidivirgaceae</taxon>
        <taxon>Agaribacillus</taxon>
    </lineage>
</organism>
<dbReference type="Gene3D" id="3.40.720.10">
    <property type="entry name" value="Alkaline Phosphatase, subunit A"/>
    <property type="match status" value="1"/>
</dbReference>
<dbReference type="InterPro" id="IPR052701">
    <property type="entry name" value="GAG_Ulvan_Degrading_Sulfatases"/>
</dbReference>
<dbReference type="EMBL" id="JAUJEB010000006">
    <property type="protein sequence ID" value="MDN5215525.1"/>
    <property type="molecule type" value="Genomic_DNA"/>
</dbReference>
<keyword evidence="3" id="KW-1185">Reference proteome</keyword>
<reference evidence="2" key="1">
    <citation type="submission" date="2023-06" db="EMBL/GenBank/DDBJ databases">
        <title>Genomic of Agaribacillus aureum.</title>
        <authorList>
            <person name="Wang G."/>
        </authorList>
    </citation>
    <scope>NUCLEOTIDE SEQUENCE</scope>
    <source>
        <strain evidence="2">BMA12</strain>
    </source>
</reference>
<accession>A0ABT8LFJ2</accession>
<evidence type="ECO:0000259" key="1">
    <source>
        <dbReference type="Pfam" id="PF00884"/>
    </source>
</evidence>
<name>A0ABT8LFJ2_9BACT</name>
<proteinExistence type="predicted"/>
<feature type="domain" description="Sulfatase N-terminal" evidence="1">
    <location>
        <begin position="38"/>
        <end position="326"/>
    </location>
</feature>
<sequence>MLLLQFYQIRNISLCLSGIIIAFLSGCNTEHEKAVRPPNILFAIADDVSYPHMGAYGAKWIKTPAFDSVVSEGLLFENAYTPNAKCAPSRAIILTGRNSWQLEEAGNHYPNFPKKFKTFVETLEDNNYHVGYTAKGWAPGRTEGGPRKLTGEKYSKRRLESPTSGIASIDYAANFEAFMQDRQKDEPFCFWYGSYEPHRSYEYGTGNRLGGKKLSEIDKVFGFWPDNDTIRNDVLDYAFEIEHFDTHLGRMLATLARLGELDNTIVIVTADNGMPFPRIKGQAYEYANHLPLAIMWKDGIKHPGRKIEDFVSFADFAPTILEIAGIDQAASGMQPIQGKSMLPLFINEDYQPFRDHILIGKERHDVGRPADVGYPIRGIVKGDFLYVKNFKTDRWPAGNPETGYLNCDGSPTKTSILNLNRGGQTKYWDLNFGKRPDEEFYNIKDDPECLINLAGDEKYEKALSAMNKQMFEELEEQEDPRVLGRGDFFDKAEYMDPSTVHFYERYLSGELSESDAGWVNATDFEKPDQ</sequence>
<dbReference type="InterPro" id="IPR000917">
    <property type="entry name" value="Sulfatase_N"/>
</dbReference>
<dbReference type="InterPro" id="IPR017850">
    <property type="entry name" value="Alkaline_phosphatase_core_sf"/>
</dbReference>
<gene>
    <name evidence="2" type="ORF">QQ020_25835</name>
</gene>
<dbReference type="RefSeq" id="WP_346760854.1">
    <property type="nucleotide sequence ID" value="NZ_JAUJEB010000006.1"/>
</dbReference>
<evidence type="ECO:0000313" key="2">
    <source>
        <dbReference type="EMBL" id="MDN5215525.1"/>
    </source>
</evidence>
<dbReference type="SUPFAM" id="SSF53649">
    <property type="entry name" value="Alkaline phosphatase-like"/>
    <property type="match status" value="1"/>
</dbReference>
<dbReference type="PANTHER" id="PTHR43751">
    <property type="entry name" value="SULFATASE"/>
    <property type="match status" value="1"/>
</dbReference>
<dbReference type="Proteomes" id="UP001172083">
    <property type="component" value="Unassembled WGS sequence"/>
</dbReference>
<dbReference type="Pfam" id="PF00884">
    <property type="entry name" value="Sulfatase"/>
    <property type="match status" value="1"/>
</dbReference>
<dbReference type="PANTHER" id="PTHR43751:SF1">
    <property type="entry name" value="SULFATASE ATSG-RELATED"/>
    <property type="match status" value="1"/>
</dbReference>